<dbReference type="PROSITE" id="PS01360">
    <property type="entry name" value="ZF_MYND_1"/>
    <property type="match status" value="1"/>
</dbReference>
<name>A0AAD6X1H6_9AGAR</name>
<dbReference type="InterPro" id="IPR058518">
    <property type="entry name" value="DUF8205"/>
</dbReference>
<dbReference type="Gene3D" id="6.10.140.2220">
    <property type="match status" value="1"/>
</dbReference>
<dbReference type="EMBL" id="JARJCM010000082">
    <property type="protein sequence ID" value="KAJ7031341.1"/>
    <property type="molecule type" value="Genomic_DNA"/>
</dbReference>
<keyword evidence="7" id="KW-1185">Reference proteome</keyword>
<reference evidence="6" key="1">
    <citation type="submission" date="2023-03" db="EMBL/GenBank/DDBJ databases">
        <title>Massive genome expansion in bonnet fungi (Mycena s.s.) driven by repeated elements and novel gene families across ecological guilds.</title>
        <authorList>
            <consortium name="Lawrence Berkeley National Laboratory"/>
            <person name="Harder C.B."/>
            <person name="Miyauchi S."/>
            <person name="Viragh M."/>
            <person name="Kuo A."/>
            <person name="Thoen E."/>
            <person name="Andreopoulos B."/>
            <person name="Lu D."/>
            <person name="Skrede I."/>
            <person name="Drula E."/>
            <person name="Henrissat B."/>
            <person name="Morin E."/>
            <person name="Kohler A."/>
            <person name="Barry K."/>
            <person name="LaButti K."/>
            <person name="Morin E."/>
            <person name="Salamov A."/>
            <person name="Lipzen A."/>
            <person name="Mereny Z."/>
            <person name="Hegedus B."/>
            <person name="Baldrian P."/>
            <person name="Stursova M."/>
            <person name="Weitz H."/>
            <person name="Taylor A."/>
            <person name="Grigoriev I.V."/>
            <person name="Nagy L.G."/>
            <person name="Martin F."/>
            <person name="Kauserud H."/>
        </authorList>
    </citation>
    <scope>NUCLEOTIDE SEQUENCE</scope>
    <source>
        <strain evidence="6">CBHHK200</strain>
    </source>
</reference>
<evidence type="ECO:0000313" key="7">
    <source>
        <dbReference type="Proteomes" id="UP001218188"/>
    </source>
</evidence>
<dbReference type="Proteomes" id="UP001218188">
    <property type="component" value="Unassembled WGS sequence"/>
</dbReference>
<evidence type="ECO:0000259" key="5">
    <source>
        <dbReference type="PROSITE" id="PS50865"/>
    </source>
</evidence>
<feature type="domain" description="MYND-type" evidence="5">
    <location>
        <begin position="7"/>
        <end position="47"/>
    </location>
</feature>
<dbReference type="AlphaFoldDB" id="A0AAD6X1H6"/>
<proteinExistence type="predicted"/>
<protein>
    <recommendedName>
        <fullName evidence="5">MYND-type domain-containing protein</fullName>
    </recommendedName>
</protein>
<dbReference type="Pfam" id="PF01753">
    <property type="entry name" value="zf-MYND"/>
    <property type="match status" value="1"/>
</dbReference>
<keyword evidence="1" id="KW-0479">Metal-binding</keyword>
<organism evidence="6 7">
    <name type="scientific">Mycena alexandri</name>
    <dbReference type="NCBI Taxonomy" id="1745969"/>
    <lineage>
        <taxon>Eukaryota</taxon>
        <taxon>Fungi</taxon>
        <taxon>Dikarya</taxon>
        <taxon>Basidiomycota</taxon>
        <taxon>Agaricomycotina</taxon>
        <taxon>Agaricomycetes</taxon>
        <taxon>Agaricomycetidae</taxon>
        <taxon>Agaricales</taxon>
        <taxon>Marasmiineae</taxon>
        <taxon>Mycenaceae</taxon>
        <taxon>Mycena</taxon>
    </lineage>
</organism>
<evidence type="ECO:0000313" key="6">
    <source>
        <dbReference type="EMBL" id="KAJ7031341.1"/>
    </source>
</evidence>
<keyword evidence="2 4" id="KW-0863">Zinc-finger</keyword>
<evidence type="ECO:0000256" key="2">
    <source>
        <dbReference type="ARBA" id="ARBA00022771"/>
    </source>
</evidence>
<dbReference type="SUPFAM" id="SSF144232">
    <property type="entry name" value="HIT/MYND zinc finger-like"/>
    <property type="match status" value="1"/>
</dbReference>
<accession>A0AAD6X1H6</accession>
<sequence>MGAFTACTKCLKTRAVEELRRCSKCKHVLYCSTECQAQHWPTHKSWCIKNDDSKLLEHTDKALHNPLFHLILQACFILQFDLLRSPRLDRPFEALIELGIEPVEFSNFSKIFTNQRLGDGEIEAMIQLNSFDPPDVLDVAPARQKMWHQFISCGECRLSAYTPIMIGRQALELVRASRPWSFVCPTTGKVIERPFSIESCMDSEFLNNYIRRDKDDTMLLRTKMRASDVKVIRDVKAGSISDAAEVLRAKMRREEIFKPLKEHVREEIPKLRIKSLGVSR</sequence>
<evidence type="ECO:0000256" key="3">
    <source>
        <dbReference type="ARBA" id="ARBA00022833"/>
    </source>
</evidence>
<gene>
    <name evidence="6" type="ORF">C8F04DRAFT_1262950</name>
</gene>
<dbReference type="PROSITE" id="PS50865">
    <property type="entry name" value="ZF_MYND_2"/>
    <property type="match status" value="1"/>
</dbReference>
<evidence type="ECO:0000256" key="1">
    <source>
        <dbReference type="ARBA" id="ARBA00022723"/>
    </source>
</evidence>
<dbReference type="Pfam" id="PF26632">
    <property type="entry name" value="DUF8205"/>
    <property type="match status" value="2"/>
</dbReference>
<keyword evidence="3" id="KW-0862">Zinc</keyword>
<dbReference type="GO" id="GO:0008270">
    <property type="term" value="F:zinc ion binding"/>
    <property type="evidence" value="ECO:0007669"/>
    <property type="project" value="UniProtKB-KW"/>
</dbReference>
<evidence type="ECO:0000256" key="4">
    <source>
        <dbReference type="PROSITE-ProRule" id="PRU00134"/>
    </source>
</evidence>
<dbReference type="InterPro" id="IPR002893">
    <property type="entry name" value="Znf_MYND"/>
</dbReference>
<comment type="caution">
    <text evidence="6">The sequence shown here is derived from an EMBL/GenBank/DDBJ whole genome shotgun (WGS) entry which is preliminary data.</text>
</comment>